<feature type="signal peptide" evidence="8">
    <location>
        <begin position="1"/>
        <end position="22"/>
    </location>
</feature>
<dbReference type="PANTHER" id="PTHR10830:SF0">
    <property type="entry name" value="DOLICHYL-DIPHOSPHOOLIGOSACCHARIDE--PROTEIN GLYCOSYLTRANSFERASE 48 KDA SUBUNIT"/>
    <property type="match status" value="1"/>
</dbReference>
<name>A0AAW2ZAI3_9EUKA</name>
<evidence type="ECO:0000256" key="2">
    <source>
        <dbReference type="ARBA" id="ARBA00004922"/>
    </source>
</evidence>
<sequence length="453" mass="50937">MSARSSLSLLLVILYVVAFAQCQSDAPLKNSKRTLVVLDTFDYKVSHSKFFQQLTKKGHKLTYKLAFDQDIVLSKYDDYHFDNLIIISSSKRSSFGGELKYASALSKFVDNNAGNVFVVAGSSGLSKPLREFATENGVGFDDEGTSVIDHFNYDVNLDTSFRHTVVACNQVSQLPSSRVIRDAQKFVTKPILYSGLAISLDRHRNKLLLPILTGSSTSYSFDADQSGTNAEPSIRGRNTVLVGALQARNGARITFVGGSEVLSDKYFSSQVQSTQSSSGNEDFSNELISWSFQDRCVIRHSNVSHHLVVPSAVDAPGYYKVGELMDYSVIFEEWDGDSRKWVPFVTDDVQLELIMLHPYVRTDLKHVADGKYAARVKVPDTYGVFKLHVDYRRDGLSHLIFDDQITIRPTRIEEFERFVPAASPYYTIMFSTMATFFVFSTLFLYTREKPKTD</sequence>
<evidence type="ECO:0000256" key="3">
    <source>
        <dbReference type="ARBA" id="ARBA00008743"/>
    </source>
</evidence>
<keyword evidence="6 8" id="KW-1133">Transmembrane helix</keyword>
<evidence type="ECO:0000256" key="4">
    <source>
        <dbReference type="ARBA" id="ARBA00022692"/>
    </source>
</evidence>
<dbReference type="Proteomes" id="UP001431209">
    <property type="component" value="Unassembled WGS sequence"/>
</dbReference>
<comment type="subcellular location">
    <subcellularLocation>
        <location evidence="8">Endoplasmic reticulum membrane</location>
        <topology evidence="8">Single-pass type I membrane protein</topology>
    </subcellularLocation>
    <subcellularLocation>
        <location evidence="1">Membrane</location>
        <topology evidence="1">Single-pass type I membrane protein</topology>
    </subcellularLocation>
</comment>
<comment type="caution">
    <text evidence="11">The sequence shown here is derived from an EMBL/GenBank/DDBJ whole genome shotgun (WGS) entry which is preliminary data.</text>
</comment>
<dbReference type="Pfam" id="PF03345">
    <property type="entry name" value="OST48_N"/>
    <property type="match status" value="1"/>
</dbReference>
<dbReference type="PANTHER" id="PTHR10830">
    <property type="entry name" value="DOLICHYL-DIPHOSPHOOLIGOSACCHARIDE--PROTEIN GLYCOSYLTRANSFERASE 48 KDA SUBUNIT"/>
    <property type="match status" value="1"/>
</dbReference>
<keyword evidence="11" id="KW-0808">Transferase</keyword>
<feature type="chain" id="PRO_5043111337" description="Dolichyl-diphosphooligosaccharide--protein glycosyltransferase 48 kDa subunit" evidence="8">
    <location>
        <begin position="23"/>
        <end position="453"/>
    </location>
</feature>
<keyword evidence="12" id="KW-1185">Reference proteome</keyword>
<keyword evidence="4 8" id="KW-0812">Transmembrane</keyword>
<accession>A0AAW2ZAI3</accession>
<dbReference type="EMBL" id="JAOPGA020001192">
    <property type="protein sequence ID" value="KAL0485963.1"/>
    <property type="molecule type" value="Genomic_DNA"/>
</dbReference>
<dbReference type="GO" id="GO:0018279">
    <property type="term" value="P:protein N-linked glycosylation via asparagine"/>
    <property type="evidence" value="ECO:0007669"/>
    <property type="project" value="UniProtKB-UniRule"/>
</dbReference>
<feature type="domain" description="OST48 middle" evidence="10">
    <location>
        <begin position="315"/>
        <end position="446"/>
    </location>
</feature>
<dbReference type="InterPro" id="IPR055457">
    <property type="entry name" value="OST48_N"/>
</dbReference>
<organism evidence="11 12">
    <name type="scientific">Acrasis kona</name>
    <dbReference type="NCBI Taxonomy" id="1008807"/>
    <lineage>
        <taxon>Eukaryota</taxon>
        <taxon>Discoba</taxon>
        <taxon>Heterolobosea</taxon>
        <taxon>Tetramitia</taxon>
        <taxon>Eutetramitia</taxon>
        <taxon>Acrasidae</taxon>
        <taxon>Acrasis</taxon>
    </lineage>
</organism>
<evidence type="ECO:0000256" key="5">
    <source>
        <dbReference type="ARBA" id="ARBA00022824"/>
    </source>
</evidence>
<reference evidence="11 12" key="1">
    <citation type="submission" date="2024-03" db="EMBL/GenBank/DDBJ databases">
        <title>The Acrasis kona genome and developmental transcriptomes reveal deep origins of eukaryotic multicellular pathways.</title>
        <authorList>
            <person name="Sheikh S."/>
            <person name="Fu C.-J."/>
            <person name="Brown M.W."/>
            <person name="Baldauf S.L."/>
        </authorList>
    </citation>
    <scope>NUCLEOTIDE SEQUENCE [LARGE SCALE GENOMIC DNA]</scope>
    <source>
        <strain evidence="11 12">ATCC MYA-3509</strain>
    </source>
</reference>
<evidence type="ECO:0000313" key="12">
    <source>
        <dbReference type="Proteomes" id="UP001431209"/>
    </source>
</evidence>
<comment type="function">
    <text evidence="8">Subunit of the oligosaccharyl transferase (OST) complex that catalyzes the initial transfer of a defined glycan (Glc(3)Man(9)GlcNAc(2) in eukaryotes) from the lipid carrier dolichol-pyrophosphate to an asparagine residue within an Asn-X-Ser/Thr consensus motif in nascent polypeptide chains, the first step in protein N-glycosylation. N-glycosylation occurs cotranslationally and the complex associates with the Sec61 complex at the channel-forming translocon complex that mediates protein translocation across the endoplasmic reticulum (ER).</text>
</comment>
<dbReference type="GO" id="GO:0016740">
    <property type="term" value="F:transferase activity"/>
    <property type="evidence" value="ECO:0007669"/>
    <property type="project" value="UniProtKB-KW"/>
</dbReference>
<dbReference type="AlphaFoldDB" id="A0AAW2ZAI3"/>
<evidence type="ECO:0000256" key="1">
    <source>
        <dbReference type="ARBA" id="ARBA00004479"/>
    </source>
</evidence>
<evidence type="ECO:0000313" key="11">
    <source>
        <dbReference type="EMBL" id="KAL0485963.1"/>
    </source>
</evidence>
<keyword evidence="7 8" id="KW-0472">Membrane</keyword>
<comment type="subunit">
    <text evidence="8">Component of the oligosaccharyltransferase (OST) complex.</text>
</comment>
<proteinExistence type="inferred from homology"/>
<dbReference type="InterPro" id="IPR055459">
    <property type="entry name" value="OST48_MD"/>
</dbReference>
<dbReference type="InterPro" id="IPR005013">
    <property type="entry name" value="DDOST_48_kDa_subunit"/>
</dbReference>
<evidence type="ECO:0000259" key="10">
    <source>
        <dbReference type="Pfam" id="PF23358"/>
    </source>
</evidence>
<evidence type="ECO:0000259" key="9">
    <source>
        <dbReference type="Pfam" id="PF03345"/>
    </source>
</evidence>
<evidence type="ECO:0000256" key="6">
    <source>
        <dbReference type="ARBA" id="ARBA00022989"/>
    </source>
</evidence>
<dbReference type="Pfam" id="PF23358">
    <property type="entry name" value="OST48_MD"/>
    <property type="match status" value="1"/>
</dbReference>
<dbReference type="GO" id="GO:0008250">
    <property type="term" value="C:oligosaccharyltransferase complex"/>
    <property type="evidence" value="ECO:0007669"/>
    <property type="project" value="TreeGrafter"/>
</dbReference>
<feature type="transmembrane region" description="Helical" evidence="8">
    <location>
        <begin position="425"/>
        <end position="445"/>
    </location>
</feature>
<comment type="similarity">
    <text evidence="3 8">Belongs to the DDOST 48 kDa subunit family.</text>
</comment>
<feature type="domain" description="OST48 N-terminal" evidence="9">
    <location>
        <begin position="33"/>
        <end position="290"/>
    </location>
</feature>
<comment type="pathway">
    <text evidence="2 8">Protein modification; protein glycosylation.</text>
</comment>
<keyword evidence="5 8" id="KW-0256">Endoplasmic reticulum</keyword>
<gene>
    <name evidence="11" type="ORF">AKO1_001707</name>
</gene>
<protein>
    <recommendedName>
        <fullName evidence="8">Dolichyl-diphosphooligosaccharide--protein glycosyltransferase 48 kDa subunit</fullName>
        <shortName evidence="8">Oligosaccharyl transferase 48 kDa subunit</shortName>
    </recommendedName>
</protein>
<evidence type="ECO:0000256" key="8">
    <source>
        <dbReference type="RuleBase" id="RU361142"/>
    </source>
</evidence>
<keyword evidence="8" id="KW-0732">Signal</keyword>
<evidence type="ECO:0000256" key="7">
    <source>
        <dbReference type="ARBA" id="ARBA00023136"/>
    </source>
</evidence>